<feature type="region of interest" description="Disordered" evidence="19">
    <location>
        <begin position="274"/>
        <end position="330"/>
    </location>
</feature>
<gene>
    <name evidence="23" type="ORF">N7509_010390</name>
</gene>
<evidence type="ECO:0000259" key="22">
    <source>
        <dbReference type="PROSITE" id="PS51194"/>
    </source>
</evidence>
<evidence type="ECO:0000256" key="14">
    <source>
        <dbReference type="ARBA" id="ARBA00023235"/>
    </source>
</evidence>
<evidence type="ECO:0000256" key="5">
    <source>
        <dbReference type="ARBA" id="ARBA00022723"/>
    </source>
</evidence>
<feature type="compositionally biased region" description="Polar residues" evidence="19">
    <location>
        <begin position="472"/>
        <end position="483"/>
    </location>
</feature>
<dbReference type="InterPro" id="IPR032284">
    <property type="entry name" value="RecQ_Zn-bd"/>
</dbReference>
<dbReference type="GO" id="GO:0005737">
    <property type="term" value="C:cytoplasm"/>
    <property type="evidence" value="ECO:0007669"/>
    <property type="project" value="TreeGrafter"/>
</dbReference>
<feature type="region of interest" description="Disordered" evidence="19">
    <location>
        <begin position="467"/>
        <end position="533"/>
    </location>
</feature>
<dbReference type="RefSeq" id="XP_056485647.1">
    <property type="nucleotide sequence ID" value="XM_056635027.1"/>
</dbReference>
<evidence type="ECO:0000256" key="6">
    <source>
        <dbReference type="ARBA" id="ARBA00022741"/>
    </source>
</evidence>
<feature type="region of interest" description="Disordered" evidence="19">
    <location>
        <begin position="590"/>
        <end position="613"/>
    </location>
</feature>
<dbReference type="SMART" id="SM00490">
    <property type="entry name" value="HELICc"/>
    <property type="match status" value="1"/>
</dbReference>
<dbReference type="Gene3D" id="1.10.10.10">
    <property type="entry name" value="Winged helix-like DNA-binding domain superfamily/Winged helix DNA-binding domain"/>
    <property type="match status" value="1"/>
</dbReference>
<keyword evidence="24" id="KW-1185">Reference proteome</keyword>
<keyword evidence="15" id="KW-0539">Nucleus</keyword>
<evidence type="ECO:0000256" key="12">
    <source>
        <dbReference type="ARBA" id="ARBA00023125"/>
    </source>
</evidence>
<feature type="region of interest" description="Disordered" evidence="19">
    <location>
        <begin position="72"/>
        <end position="137"/>
    </location>
</feature>
<feature type="domain" description="Helicase C-terminal" evidence="22">
    <location>
        <begin position="849"/>
        <end position="995"/>
    </location>
</feature>
<evidence type="ECO:0000259" key="20">
    <source>
        <dbReference type="PROSITE" id="PS50967"/>
    </source>
</evidence>
<dbReference type="Pfam" id="PF00570">
    <property type="entry name" value="HRDC"/>
    <property type="match status" value="1"/>
</dbReference>
<dbReference type="InterPro" id="IPR004589">
    <property type="entry name" value="DNA_helicase_ATP-dep_RecQ"/>
</dbReference>
<dbReference type="Pfam" id="PF00270">
    <property type="entry name" value="DEAD"/>
    <property type="match status" value="1"/>
</dbReference>
<keyword evidence="8" id="KW-0378">Hydrolase</keyword>
<feature type="compositionally biased region" description="Polar residues" evidence="19">
    <location>
        <begin position="1163"/>
        <end position="1189"/>
    </location>
</feature>
<dbReference type="FunFam" id="3.40.50.300:FF:000537">
    <property type="entry name" value="Bloom syndrome RecQ-like helicase"/>
    <property type="match status" value="1"/>
</dbReference>
<keyword evidence="10" id="KW-0862">Zinc</keyword>
<dbReference type="Gene3D" id="1.10.150.80">
    <property type="entry name" value="HRDC domain"/>
    <property type="match status" value="1"/>
</dbReference>
<dbReference type="FunFam" id="3.40.50.300:FF:000340">
    <property type="entry name" value="Bloom syndrome, RecQ helicase"/>
    <property type="match status" value="1"/>
</dbReference>
<dbReference type="PROSITE" id="PS00690">
    <property type="entry name" value="DEAH_ATP_HELICASE"/>
    <property type="match status" value="1"/>
</dbReference>
<dbReference type="GO" id="GO:0043138">
    <property type="term" value="F:3'-5' DNA helicase activity"/>
    <property type="evidence" value="ECO:0007669"/>
    <property type="project" value="UniProtKB-EC"/>
</dbReference>
<dbReference type="GO" id="GO:0016787">
    <property type="term" value="F:hydrolase activity"/>
    <property type="evidence" value="ECO:0007669"/>
    <property type="project" value="UniProtKB-KW"/>
</dbReference>
<feature type="compositionally biased region" description="Polar residues" evidence="19">
    <location>
        <begin position="285"/>
        <end position="307"/>
    </location>
</feature>
<feature type="compositionally biased region" description="Basic residues" evidence="19">
    <location>
        <begin position="1408"/>
        <end position="1422"/>
    </location>
</feature>
<comment type="cofactor">
    <cofactor evidence="1">
        <name>Zn(2+)</name>
        <dbReference type="ChEBI" id="CHEBI:29105"/>
    </cofactor>
</comment>
<dbReference type="EC" id="5.6.2.4" evidence="17"/>
<dbReference type="Gene3D" id="3.40.50.300">
    <property type="entry name" value="P-loop containing nucleotide triphosphate hydrolases"/>
    <property type="match status" value="2"/>
</dbReference>
<feature type="region of interest" description="Disordered" evidence="19">
    <location>
        <begin position="1145"/>
        <end position="1238"/>
    </location>
</feature>
<dbReference type="InterPro" id="IPR036390">
    <property type="entry name" value="WH_DNA-bd_sf"/>
</dbReference>
<dbReference type="PROSITE" id="PS50967">
    <property type="entry name" value="HRDC"/>
    <property type="match status" value="1"/>
</dbReference>
<comment type="similarity">
    <text evidence="3">Belongs to the helicase family. RecQ subfamily.</text>
</comment>
<dbReference type="PROSITE" id="PS51192">
    <property type="entry name" value="HELICASE_ATP_BIND_1"/>
    <property type="match status" value="1"/>
</dbReference>
<proteinExistence type="inferred from homology"/>
<dbReference type="GO" id="GO:0005634">
    <property type="term" value="C:nucleus"/>
    <property type="evidence" value="ECO:0007669"/>
    <property type="project" value="UniProtKB-SubCell"/>
</dbReference>
<comment type="caution">
    <text evidence="23">The sequence shown here is derived from an EMBL/GenBank/DDBJ whole genome shotgun (WGS) entry which is preliminary data.</text>
</comment>
<dbReference type="Pfam" id="PF00271">
    <property type="entry name" value="Helicase_C"/>
    <property type="match status" value="1"/>
</dbReference>
<dbReference type="Pfam" id="PF16124">
    <property type="entry name" value="RecQ_Zn_bind"/>
    <property type="match status" value="1"/>
</dbReference>
<evidence type="ECO:0000256" key="4">
    <source>
        <dbReference type="ARBA" id="ARBA00022705"/>
    </source>
</evidence>
<evidence type="ECO:0000256" key="15">
    <source>
        <dbReference type="ARBA" id="ARBA00023242"/>
    </source>
</evidence>
<evidence type="ECO:0000256" key="3">
    <source>
        <dbReference type="ARBA" id="ARBA00005446"/>
    </source>
</evidence>
<feature type="domain" description="HRDC" evidence="20">
    <location>
        <begin position="1245"/>
        <end position="1328"/>
    </location>
</feature>
<name>A0A9W9VRD2_9EURO</name>
<accession>A0A9W9VRD2</accession>
<dbReference type="PANTHER" id="PTHR13710">
    <property type="entry name" value="DNA HELICASE RECQ FAMILY MEMBER"/>
    <property type="match status" value="1"/>
</dbReference>
<feature type="compositionally biased region" description="Basic and acidic residues" evidence="19">
    <location>
        <begin position="523"/>
        <end position="533"/>
    </location>
</feature>
<dbReference type="GO" id="GO:0009378">
    <property type="term" value="F:four-way junction helicase activity"/>
    <property type="evidence" value="ECO:0007669"/>
    <property type="project" value="TreeGrafter"/>
</dbReference>
<keyword evidence="14" id="KW-0413">Isomerase</keyword>
<evidence type="ECO:0000256" key="7">
    <source>
        <dbReference type="ARBA" id="ARBA00022763"/>
    </source>
</evidence>
<keyword evidence="6" id="KW-0547">Nucleotide-binding</keyword>
<organism evidence="23 24">
    <name type="scientific">Penicillium cosmopolitanum</name>
    <dbReference type="NCBI Taxonomy" id="1131564"/>
    <lineage>
        <taxon>Eukaryota</taxon>
        <taxon>Fungi</taxon>
        <taxon>Dikarya</taxon>
        <taxon>Ascomycota</taxon>
        <taxon>Pezizomycotina</taxon>
        <taxon>Eurotiomycetes</taxon>
        <taxon>Eurotiomycetidae</taxon>
        <taxon>Eurotiales</taxon>
        <taxon>Aspergillaceae</taxon>
        <taxon>Penicillium</taxon>
    </lineage>
</organism>
<evidence type="ECO:0000256" key="19">
    <source>
        <dbReference type="SAM" id="MobiDB-lite"/>
    </source>
</evidence>
<evidence type="ECO:0000259" key="21">
    <source>
        <dbReference type="PROSITE" id="PS51192"/>
    </source>
</evidence>
<dbReference type="GO" id="GO:0006260">
    <property type="term" value="P:DNA replication"/>
    <property type="evidence" value="ECO:0007669"/>
    <property type="project" value="UniProtKB-KW"/>
</dbReference>
<evidence type="ECO:0000256" key="16">
    <source>
        <dbReference type="ARBA" id="ARBA00034617"/>
    </source>
</evidence>
<dbReference type="EMBL" id="JAPZBU010000009">
    <property type="protein sequence ID" value="KAJ5387849.1"/>
    <property type="molecule type" value="Genomic_DNA"/>
</dbReference>
<evidence type="ECO:0000256" key="17">
    <source>
        <dbReference type="ARBA" id="ARBA00034808"/>
    </source>
</evidence>
<evidence type="ECO:0000313" key="24">
    <source>
        <dbReference type="Proteomes" id="UP001147747"/>
    </source>
</evidence>
<dbReference type="InterPro" id="IPR002121">
    <property type="entry name" value="HRDC_dom"/>
</dbReference>
<feature type="region of interest" description="Disordered" evidence="19">
    <location>
        <begin position="25"/>
        <end position="46"/>
    </location>
</feature>
<protein>
    <recommendedName>
        <fullName evidence="18">RecQ-like DNA helicase BLM</fullName>
        <ecNumber evidence="17">5.6.2.4</ecNumber>
    </recommendedName>
</protein>
<dbReference type="InterPro" id="IPR036388">
    <property type="entry name" value="WH-like_DNA-bd_sf"/>
</dbReference>
<evidence type="ECO:0000313" key="23">
    <source>
        <dbReference type="EMBL" id="KAJ5387849.1"/>
    </source>
</evidence>
<dbReference type="Proteomes" id="UP001147747">
    <property type="component" value="Unassembled WGS sequence"/>
</dbReference>
<reference evidence="23" key="2">
    <citation type="journal article" date="2023" name="IMA Fungus">
        <title>Comparative genomic study of the Penicillium genus elucidates a diverse pangenome and 15 lateral gene transfer events.</title>
        <authorList>
            <person name="Petersen C."/>
            <person name="Sorensen T."/>
            <person name="Nielsen M.R."/>
            <person name="Sondergaard T.E."/>
            <person name="Sorensen J.L."/>
            <person name="Fitzpatrick D.A."/>
            <person name="Frisvad J.C."/>
            <person name="Nielsen K.L."/>
        </authorList>
    </citation>
    <scope>NUCLEOTIDE SEQUENCE</scope>
    <source>
        <strain evidence="23">IBT 29677</strain>
    </source>
</reference>
<keyword evidence="5" id="KW-0479">Metal-binding</keyword>
<dbReference type="SMART" id="SM00487">
    <property type="entry name" value="DEXDc"/>
    <property type="match status" value="1"/>
</dbReference>
<feature type="compositionally biased region" description="Low complexity" evidence="19">
    <location>
        <begin position="230"/>
        <end position="239"/>
    </location>
</feature>
<feature type="region of interest" description="Disordered" evidence="19">
    <location>
        <begin position="1331"/>
        <end position="1351"/>
    </location>
</feature>
<dbReference type="GO" id="GO:0003677">
    <property type="term" value="F:DNA binding"/>
    <property type="evidence" value="ECO:0007669"/>
    <property type="project" value="UniProtKB-KW"/>
</dbReference>
<dbReference type="NCBIfam" id="TIGR00614">
    <property type="entry name" value="recQ_fam"/>
    <property type="match status" value="1"/>
</dbReference>
<dbReference type="SUPFAM" id="SSF46785">
    <property type="entry name" value="Winged helix' DNA-binding domain"/>
    <property type="match status" value="1"/>
</dbReference>
<feature type="domain" description="Helicase ATP-binding" evidence="21">
    <location>
        <begin position="642"/>
        <end position="822"/>
    </location>
</feature>
<dbReference type="Pfam" id="PF09382">
    <property type="entry name" value="RQC"/>
    <property type="match status" value="1"/>
</dbReference>
<dbReference type="InterPro" id="IPR027417">
    <property type="entry name" value="P-loop_NTPase"/>
</dbReference>
<dbReference type="PANTHER" id="PTHR13710:SF153">
    <property type="entry name" value="RECQ-LIKE DNA HELICASE BLM"/>
    <property type="match status" value="1"/>
</dbReference>
<feature type="region of interest" description="Disordered" evidence="19">
    <location>
        <begin position="159"/>
        <end position="258"/>
    </location>
</feature>
<evidence type="ECO:0000256" key="2">
    <source>
        <dbReference type="ARBA" id="ARBA00004123"/>
    </source>
</evidence>
<dbReference type="InterPro" id="IPR044876">
    <property type="entry name" value="HRDC_dom_sf"/>
</dbReference>
<feature type="region of interest" description="Disordered" evidence="19">
    <location>
        <begin position="1366"/>
        <end position="1471"/>
    </location>
</feature>
<evidence type="ECO:0000256" key="11">
    <source>
        <dbReference type="ARBA" id="ARBA00022840"/>
    </source>
</evidence>
<feature type="compositionally biased region" description="Polar residues" evidence="19">
    <location>
        <begin position="92"/>
        <end position="103"/>
    </location>
</feature>
<evidence type="ECO:0000256" key="18">
    <source>
        <dbReference type="ARBA" id="ARBA00073450"/>
    </source>
</evidence>
<feature type="compositionally biased region" description="Pro residues" evidence="19">
    <location>
        <begin position="308"/>
        <end position="323"/>
    </location>
</feature>
<dbReference type="InterPro" id="IPR001650">
    <property type="entry name" value="Helicase_C-like"/>
</dbReference>
<dbReference type="GO" id="GO:0005524">
    <property type="term" value="F:ATP binding"/>
    <property type="evidence" value="ECO:0007669"/>
    <property type="project" value="UniProtKB-KW"/>
</dbReference>
<dbReference type="GeneID" id="81374007"/>
<feature type="compositionally biased region" description="Polar residues" evidence="19">
    <location>
        <begin position="198"/>
        <end position="214"/>
    </location>
</feature>
<dbReference type="CDD" id="cd18794">
    <property type="entry name" value="SF2_C_RecQ"/>
    <property type="match status" value="1"/>
</dbReference>
<reference evidence="23" key="1">
    <citation type="submission" date="2022-12" db="EMBL/GenBank/DDBJ databases">
        <authorList>
            <person name="Petersen C."/>
        </authorList>
    </citation>
    <scope>NUCLEOTIDE SEQUENCE</scope>
    <source>
        <strain evidence="23">IBT 29677</strain>
    </source>
</reference>
<dbReference type="InterPro" id="IPR002464">
    <property type="entry name" value="DNA/RNA_helicase_DEAH_CS"/>
</dbReference>
<dbReference type="GO" id="GO:0000724">
    <property type="term" value="P:double-strand break repair via homologous recombination"/>
    <property type="evidence" value="ECO:0007669"/>
    <property type="project" value="TreeGrafter"/>
</dbReference>
<dbReference type="GO" id="GO:0005694">
    <property type="term" value="C:chromosome"/>
    <property type="evidence" value="ECO:0007669"/>
    <property type="project" value="TreeGrafter"/>
</dbReference>
<evidence type="ECO:0000256" key="8">
    <source>
        <dbReference type="ARBA" id="ARBA00022801"/>
    </source>
</evidence>
<keyword evidence="12" id="KW-0238">DNA-binding</keyword>
<keyword evidence="4" id="KW-0235">DNA replication</keyword>
<evidence type="ECO:0000256" key="9">
    <source>
        <dbReference type="ARBA" id="ARBA00022806"/>
    </source>
</evidence>
<sequence length="1471" mass="163923">MTKNNLASHLKWLLKQGPSLYPSLTAESPVVDQPTTRFSQQPTPPEEFEKLDEILEDADDVSDETMARLMLCPSSESKPRMLIQADKKHDATPSTSKKPSSARNMAAAKSHLDPQPASSFKSPRPTATPLKSERKLATSPFDAIESIDLTGEINRFLPSSETADFGEPRRLWTEGAATQDAPSEKRGKKRKSEEYTSDLLSPSKHSTKIRTPSKANRPPISGNTVAELPAASSRAALSSGTKQPKQVIADSDEDEDDQFDSWLGAEDVDDMIFDPEPALYPTLPKLSSQESQKSEYHSTASRPSPSNALPPPTRNPDPSPTPKAPSSQERDPEILKFLALPSTSLAQAISSLKETLQKNAEIVYEQAMEGRTAPDLIAANKNLVTQIQSIESLKTSQDSYKKCLSRKDDLKKSLMRVISQGIDPTTMPELAQSRAVEADLEKIEANIRELLPSSRVFDIAPASRSIDIEPPMTTSRTKLNHQSPPEDLFDDSIISINSPPAPPRSMYRSEPPPREQSSFANVRETRDYSTERLHDKQDKFVARNMGSPPFATTMDFDDFDWNASDDEILEVAGSFDDRAAPEPQNRKVFAETSGNSSRMPAPKKSPGRSTFWSNHPWSQEVKTVLKDRFHLRGFRPNQLEAIDATLGGKDTFILMPTGGGKSLCYQLPSIVMSGKTHGVTLVVSPLLSLMQDQVDHLRKLNISAYLMNGESDRSERSWILGQLSNAGGEGLELLYITPEMINKNQTLVRALEKLHRRNKLARLVIDEAHCVSQWGHDFRPDYKELGEVRNKLPGVPVMALTATATENVKVDVIHNLKMTGCETFLQSFNRPNLTYEVLPKGKNNEVLAGIAEIITKSYRNQCGIVYCLSRSTCENVAKDLREKHRLKASHYHAGMKSDEKANVQNKWQMGECQVIVATIAFGMGIDKPDVRFVIHHSIPKSLEGYYQETGRAGRDGKRSGCYLYYGYKDAATLKRMIDSGDGSYEQKARQKHMLRNVVQFCENRSDCRRVQVLAYFNEYFRREDCGSACDSCKSDSVFESHDFSQHAGWIIKIVRHFQINLKEKVTVLYCVDVLRGDLKKAKSASHKQLPWYGNGSDLDRGEAERLFYRLLGEDALAEDNVINGKDFAVQYIILGRRATEYETGQRKMMLQVRASPKSKARPSKTTQKGKSGNQPHPQSTMVSSPVQSANDRRQARTQKRSIPVNDSEDDSDGFEPVRVAGGAGNHTSREMGPPITSDQRLDRLDHLHRAVVEDFEVTAKRYLQEIVVEKGLRSQPFSDQQLREMAISFPRDIQQLSAIPGIDRDKVARYGRQILKLVDNARRRYQELTQDAETSGIVPDPNHHNVINLSSSDEYSDDDLFADQASNFDLDYPVQDNTRDVTSRYFPPPPSPSFDPGDDVGAGPSNSKGKRSNYKRAPRRKNGGSAGNFKAKGARSKAKSGGDRPASRSASAPRKTSKAKTSKSTIGMMPI</sequence>
<keyword evidence="13" id="KW-0234">DNA repair</keyword>
<keyword evidence="7" id="KW-0227">DNA damage</keyword>
<comment type="catalytic activity">
    <reaction evidence="16">
        <text>Couples ATP hydrolysis with the unwinding of duplex DNA by translocating in the 3'-5' direction.</text>
        <dbReference type="EC" id="5.6.2.4"/>
    </reaction>
</comment>
<dbReference type="InterPro" id="IPR018982">
    <property type="entry name" value="RQC_domain"/>
</dbReference>
<dbReference type="SUPFAM" id="SSF52540">
    <property type="entry name" value="P-loop containing nucleoside triphosphate hydrolases"/>
    <property type="match status" value="1"/>
</dbReference>
<dbReference type="PROSITE" id="PS51194">
    <property type="entry name" value="HELICASE_CTER"/>
    <property type="match status" value="1"/>
</dbReference>
<dbReference type="InterPro" id="IPR014001">
    <property type="entry name" value="Helicase_ATP-bd"/>
</dbReference>
<dbReference type="GO" id="GO:0046872">
    <property type="term" value="F:metal ion binding"/>
    <property type="evidence" value="ECO:0007669"/>
    <property type="project" value="UniProtKB-KW"/>
</dbReference>
<keyword evidence="9" id="KW-0347">Helicase</keyword>
<dbReference type="SMART" id="SM00956">
    <property type="entry name" value="RQC"/>
    <property type="match status" value="1"/>
</dbReference>
<dbReference type="SUPFAM" id="SSF47819">
    <property type="entry name" value="HRDC-like"/>
    <property type="match status" value="1"/>
</dbReference>
<dbReference type="OrthoDB" id="10261556at2759"/>
<dbReference type="InterPro" id="IPR010997">
    <property type="entry name" value="HRDC-like_sf"/>
</dbReference>
<keyword evidence="11" id="KW-0067">ATP-binding</keyword>
<comment type="subcellular location">
    <subcellularLocation>
        <location evidence="2">Nucleus</location>
    </subcellularLocation>
</comment>
<evidence type="ECO:0000256" key="10">
    <source>
        <dbReference type="ARBA" id="ARBA00022833"/>
    </source>
</evidence>
<dbReference type="InterPro" id="IPR011545">
    <property type="entry name" value="DEAD/DEAH_box_helicase_dom"/>
</dbReference>
<evidence type="ECO:0000256" key="1">
    <source>
        <dbReference type="ARBA" id="ARBA00001947"/>
    </source>
</evidence>
<dbReference type="CDD" id="cd17920">
    <property type="entry name" value="DEXHc_RecQ"/>
    <property type="match status" value="1"/>
</dbReference>
<evidence type="ECO:0000256" key="13">
    <source>
        <dbReference type="ARBA" id="ARBA00023204"/>
    </source>
</evidence>